<dbReference type="InterPro" id="IPR045279">
    <property type="entry name" value="ARR-like"/>
</dbReference>
<evidence type="ECO:0000256" key="6">
    <source>
        <dbReference type="ARBA" id="ARBA00023163"/>
    </source>
</evidence>
<protein>
    <submittedName>
        <fullName evidence="12">Uncharacterized protein</fullName>
    </submittedName>
</protein>
<dbReference type="EMBL" id="JAUIZM010000006">
    <property type="protein sequence ID" value="KAK1380842.1"/>
    <property type="molecule type" value="Genomic_DNA"/>
</dbReference>
<dbReference type="PROSITE" id="PS51294">
    <property type="entry name" value="HTH_MYB"/>
    <property type="match status" value="1"/>
</dbReference>
<dbReference type="Proteomes" id="UP001237642">
    <property type="component" value="Unassembled WGS sequence"/>
</dbReference>
<evidence type="ECO:0000256" key="2">
    <source>
        <dbReference type="ARBA" id="ARBA00022553"/>
    </source>
</evidence>
<dbReference type="InterPro" id="IPR006447">
    <property type="entry name" value="Myb_dom_plants"/>
</dbReference>
<evidence type="ECO:0000256" key="3">
    <source>
        <dbReference type="ARBA" id="ARBA00023012"/>
    </source>
</evidence>
<evidence type="ECO:0000259" key="10">
    <source>
        <dbReference type="PROSITE" id="PS50110"/>
    </source>
</evidence>
<feature type="compositionally biased region" description="Polar residues" evidence="9">
    <location>
        <begin position="198"/>
        <end position="207"/>
    </location>
</feature>
<dbReference type="InterPro" id="IPR011006">
    <property type="entry name" value="CheY-like_superfamily"/>
</dbReference>
<proteinExistence type="predicted"/>
<dbReference type="InterPro" id="IPR017930">
    <property type="entry name" value="Myb_dom"/>
</dbReference>
<dbReference type="SMART" id="SM00448">
    <property type="entry name" value="REC"/>
    <property type="match status" value="1"/>
</dbReference>
<dbReference type="NCBIfam" id="TIGR01557">
    <property type="entry name" value="myb_SHAQKYF"/>
    <property type="match status" value="1"/>
</dbReference>
<dbReference type="Pfam" id="PF00249">
    <property type="entry name" value="Myb_DNA-binding"/>
    <property type="match status" value="1"/>
</dbReference>
<accession>A0AAD8I7W4</accession>
<evidence type="ECO:0000256" key="7">
    <source>
        <dbReference type="ARBA" id="ARBA00023242"/>
    </source>
</evidence>
<reference evidence="12" key="2">
    <citation type="submission" date="2023-05" db="EMBL/GenBank/DDBJ databases">
        <authorList>
            <person name="Schelkunov M.I."/>
        </authorList>
    </citation>
    <scope>NUCLEOTIDE SEQUENCE</scope>
    <source>
        <strain evidence="12">Hsosn_3</strain>
        <tissue evidence="12">Leaf</tissue>
    </source>
</reference>
<dbReference type="GO" id="GO:0005634">
    <property type="term" value="C:nucleus"/>
    <property type="evidence" value="ECO:0007669"/>
    <property type="project" value="UniProtKB-SubCell"/>
</dbReference>
<dbReference type="FunFam" id="1.10.10.60:FF:000007">
    <property type="entry name" value="Two-component response regulator"/>
    <property type="match status" value="1"/>
</dbReference>
<gene>
    <name evidence="12" type="ORF">POM88_027586</name>
</gene>
<dbReference type="InterPro" id="IPR001005">
    <property type="entry name" value="SANT/Myb"/>
</dbReference>
<keyword evidence="4" id="KW-0805">Transcription regulation</keyword>
<comment type="caution">
    <text evidence="12">The sequence shown here is derived from an EMBL/GenBank/DDBJ whole genome shotgun (WGS) entry which is preliminary data.</text>
</comment>
<dbReference type="Gene3D" id="1.10.10.60">
    <property type="entry name" value="Homeodomain-like"/>
    <property type="match status" value="1"/>
</dbReference>
<dbReference type="AlphaFoldDB" id="A0AAD8I7W4"/>
<evidence type="ECO:0000313" key="13">
    <source>
        <dbReference type="Proteomes" id="UP001237642"/>
    </source>
</evidence>
<keyword evidence="3" id="KW-0902">Two-component regulatory system</keyword>
<dbReference type="Gene3D" id="3.40.50.2300">
    <property type="match status" value="1"/>
</dbReference>
<keyword evidence="7" id="KW-0539">Nucleus</keyword>
<keyword evidence="6" id="KW-0804">Transcription</keyword>
<dbReference type="GO" id="GO:0003677">
    <property type="term" value="F:DNA binding"/>
    <property type="evidence" value="ECO:0007669"/>
    <property type="project" value="InterPro"/>
</dbReference>
<dbReference type="Pfam" id="PF00072">
    <property type="entry name" value="Response_reg"/>
    <property type="match status" value="1"/>
</dbReference>
<evidence type="ECO:0000313" key="12">
    <source>
        <dbReference type="EMBL" id="KAK1380842.1"/>
    </source>
</evidence>
<dbReference type="SUPFAM" id="SSF52172">
    <property type="entry name" value="CheY-like"/>
    <property type="match status" value="1"/>
</dbReference>
<reference evidence="12" key="1">
    <citation type="submission" date="2023-02" db="EMBL/GenBank/DDBJ databases">
        <title>Genome of toxic invasive species Heracleum sosnowskyi carries increased number of genes despite the absence of recent whole-genome duplications.</title>
        <authorList>
            <person name="Schelkunov M."/>
            <person name="Shtratnikova V."/>
            <person name="Makarenko M."/>
            <person name="Klepikova A."/>
            <person name="Omelchenko D."/>
            <person name="Novikova G."/>
            <person name="Obukhova E."/>
            <person name="Bogdanov V."/>
            <person name="Penin A."/>
            <person name="Logacheva M."/>
        </authorList>
    </citation>
    <scope>NUCLEOTIDE SEQUENCE</scope>
    <source>
        <strain evidence="12">Hsosn_3</strain>
        <tissue evidence="12">Leaf</tissue>
    </source>
</reference>
<keyword evidence="13" id="KW-1185">Reference proteome</keyword>
<keyword evidence="5" id="KW-0010">Activator</keyword>
<dbReference type="GO" id="GO:0000160">
    <property type="term" value="P:phosphorelay signal transduction system"/>
    <property type="evidence" value="ECO:0007669"/>
    <property type="project" value="UniProtKB-KW"/>
</dbReference>
<dbReference type="InterPro" id="IPR001789">
    <property type="entry name" value="Sig_transdc_resp-reg_receiver"/>
</dbReference>
<feature type="modified residue" description="4-aspartylphosphate" evidence="8">
    <location>
        <position position="77"/>
    </location>
</feature>
<sequence length="452" mass="49437">MDVNGISTHAPDGNDGALPCVAQYVHILLVDHDTTSLMSIAYQFEQQLYKVTTTETAKSALALFQEQRNRYHIVIADICMPDMGISEFVEKLHGQNMTVPIILISEELTNDAAREAFGDGVCYVYSKPPSHRDISKVWLHIPRVTGELPPLSDMTKYIDIEEDGSSTGGAAGNQKQNNLNMKLDNTDRESVKRKKNQIVENPNSSNDADQEEDSHNAKKPRLTWTPYLDDKFLQAINVLGERGARPKTILSLMNEPGLTPRHVASHLQKYRRQRKKSSNLQTIDSPVMAAVLPAATLNSVAQGQTFGTASSAYAAAPDFGHYSFYGVKQDLDTLNYSGNNSVNEITNDGVQVPKGNGGGSKGKAPAQEPEGASGRLSKGLEAPNQKPTGKFETVLCGSGNAGNMDKMKNDNLGEGTSGSDQQFDIAMPSDDEINQLMQDAETSELDIWNWFK</sequence>
<evidence type="ECO:0000259" key="11">
    <source>
        <dbReference type="PROSITE" id="PS51294"/>
    </source>
</evidence>
<feature type="region of interest" description="Disordered" evidence="9">
    <location>
        <begin position="162"/>
        <end position="221"/>
    </location>
</feature>
<dbReference type="InterPro" id="IPR009057">
    <property type="entry name" value="Homeodomain-like_sf"/>
</dbReference>
<evidence type="ECO:0000256" key="1">
    <source>
        <dbReference type="ARBA" id="ARBA00004123"/>
    </source>
</evidence>
<evidence type="ECO:0000256" key="9">
    <source>
        <dbReference type="SAM" id="MobiDB-lite"/>
    </source>
</evidence>
<name>A0AAD8I7W4_9APIA</name>
<comment type="subcellular location">
    <subcellularLocation>
        <location evidence="1">Nucleus</location>
    </subcellularLocation>
</comment>
<evidence type="ECO:0000256" key="4">
    <source>
        <dbReference type="ARBA" id="ARBA00023015"/>
    </source>
</evidence>
<evidence type="ECO:0000256" key="8">
    <source>
        <dbReference type="PROSITE-ProRule" id="PRU00169"/>
    </source>
</evidence>
<dbReference type="PANTHER" id="PTHR43874">
    <property type="entry name" value="TWO-COMPONENT RESPONSE REGULATOR"/>
    <property type="match status" value="1"/>
</dbReference>
<dbReference type="PANTHER" id="PTHR43874:SF87">
    <property type="entry name" value="HTH MYB-TYPE DOMAIN-CONTAINING PROTEIN"/>
    <property type="match status" value="1"/>
</dbReference>
<feature type="domain" description="HTH myb-type" evidence="11">
    <location>
        <begin position="216"/>
        <end position="275"/>
    </location>
</feature>
<dbReference type="GO" id="GO:0009736">
    <property type="term" value="P:cytokinin-activated signaling pathway"/>
    <property type="evidence" value="ECO:0007669"/>
    <property type="project" value="InterPro"/>
</dbReference>
<feature type="region of interest" description="Disordered" evidence="9">
    <location>
        <begin position="405"/>
        <end position="425"/>
    </location>
</feature>
<feature type="region of interest" description="Disordered" evidence="9">
    <location>
        <begin position="345"/>
        <end position="390"/>
    </location>
</feature>
<evidence type="ECO:0000256" key="5">
    <source>
        <dbReference type="ARBA" id="ARBA00023159"/>
    </source>
</evidence>
<dbReference type="SUPFAM" id="SSF46689">
    <property type="entry name" value="Homeodomain-like"/>
    <property type="match status" value="1"/>
</dbReference>
<keyword evidence="2 8" id="KW-0597">Phosphoprotein</keyword>
<dbReference type="PROSITE" id="PS50110">
    <property type="entry name" value="RESPONSE_REGULATORY"/>
    <property type="match status" value="1"/>
</dbReference>
<feature type="domain" description="Response regulatory" evidence="10">
    <location>
        <begin position="26"/>
        <end position="142"/>
    </location>
</feature>
<organism evidence="12 13">
    <name type="scientific">Heracleum sosnowskyi</name>
    <dbReference type="NCBI Taxonomy" id="360622"/>
    <lineage>
        <taxon>Eukaryota</taxon>
        <taxon>Viridiplantae</taxon>
        <taxon>Streptophyta</taxon>
        <taxon>Embryophyta</taxon>
        <taxon>Tracheophyta</taxon>
        <taxon>Spermatophyta</taxon>
        <taxon>Magnoliopsida</taxon>
        <taxon>eudicotyledons</taxon>
        <taxon>Gunneridae</taxon>
        <taxon>Pentapetalae</taxon>
        <taxon>asterids</taxon>
        <taxon>campanulids</taxon>
        <taxon>Apiales</taxon>
        <taxon>Apiaceae</taxon>
        <taxon>Apioideae</taxon>
        <taxon>apioid superclade</taxon>
        <taxon>Tordylieae</taxon>
        <taxon>Tordyliinae</taxon>
        <taxon>Heracleum</taxon>
    </lineage>
</organism>